<comment type="function">
    <text evidence="5 6">Catalyzes the reduction of 1-pyrroline-5-carboxylate (PCA) to L-proline.</text>
</comment>
<dbReference type="PIRSF" id="PIRSF000193">
    <property type="entry name" value="Pyrrol-5-carb_rd"/>
    <property type="match status" value="1"/>
</dbReference>
<dbReference type="HAMAP" id="MF_01925">
    <property type="entry name" value="P5C_reductase"/>
    <property type="match status" value="1"/>
</dbReference>
<evidence type="ECO:0000256" key="4">
    <source>
        <dbReference type="ARBA" id="ARBA00023002"/>
    </source>
</evidence>
<protein>
    <recommendedName>
        <fullName evidence="6 7">Pyrroline-5-carboxylate reductase</fullName>
        <shortName evidence="6">P5C reductase</shortName>
        <shortName evidence="6">P5CR</shortName>
        <ecNumber evidence="6 7">1.5.1.2</ecNumber>
    </recommendedName>
    <alternativeName>
        <fullName evidence="6">PCA reductase</fullName>
    </alternativeName>
</protein>
<dbReference type="Proteomes" id="UP000886819">
    <property type="component" value="Unassembled WGS sequence"/>
</dbReference>
<keyword evidence="6" id="KW-0963">Cytoplasm</keyword>
<feature type="domain" description="Pyrroline-5-carboxylate reductase dimerisation" evidence="11">
    <location>
        <begin position="154"/>
        <end position="258"/>
    </location>
</feature>
<dbReference type="GO" id="GO:0005737">
    <property type="term" value="C:cytoplasm"/>
    <property type="evidence" value="ECO:0007669"/>
    <property type="project" value="UniProtKB-SubCell"/>
</dbReference>
<evidence type="ECO:0000259" key="11">
    <source>
        <dbReference type="Pfam" id="PF14748"/>
    </source>
</evidence>
<comment type="catalytic activity">
    <reaction evidence="6">
        <text>L-proline + NAD(+) = (S)-1-pyrroline-5-carboxylate + NADH + 2 H(+)</text>
        <dbReference type="Rhea" id="RHEA:14105"/>
        <dbReference type="ChEBI" id="CHEBI:15378"/>
        <dbReference type="ChEBI" id="CHEBI:17388"/>
        <dbReference type="ChEBI" id="CHEBI:57540"/>
        <dbReference type="ChEBI" id="CHEBI:57945"/>
        <dbReference type="ChEBI" id="CHEBI:60039"/>
        <dbReference type="EC" id="1.5.1.2"/>
    </reaction>
</comment>
<dbReference type="Gene3D" id="3.40.50.720">
    <property type="entry name" value="NAD(P)-binding Rossmann-like Domain"/>
    <property type="match status" value="1"/>
</dbReference>
<evidence type="ECO:0000256" key="5">
    <source>
        <dbReference type="ARBA" id="ARBA00058118"/>
    </source>
</evidence>
<dbReference type="InterPro" id="IPR029036">
    <property type="entry name" value="P5CR_dimer"/>
</dbReference>
<dbReference type="InterPro" id="IPR000304">
    <property type="entry name" value="Pyrroline-COOH_reductase"/>
</dbReference>
<dbReference type="GO" id="GO:0004735">
    <property type="term" value="F:pyrroline-5-carboxylate reductase activity"/>
    <property type="evidence" value="ECO:0007669"/>
    <property type="project" value="UniProtKB-UniRule"/>
</dbReference>
<gene>
    <name evidence="6 12" type="primary">proC</name>
    <name evidence="12" type="ORF">IAA66_02545</name>
</gene>
<keyword evidence="2 6" id="KW-0641">Proline biosynthesis</keyword>
<evidence type="ECO:0000256" key="9">
    <source>
        <dbReference type="RuleBase" id="RU003903"/>
    </source>
</evidence>
<dbReference type="GO" id="GO:0055129">
    <property type="term" value="P:L-proline biosynthetic process"/>
    <property type="evidence" value="ECO:0007669"/>
    <property type="project" value="UniProtKB-UniRule"/>
</dbReference>
<comment type="catalytic activity">
    <reaction evidence="6 9">
        <text>L-proline + NADP(+) = (S)-1-pyrroline-5-carboxylate + NADPH + 2 H(+)</text>
        <dbReference type="Rhea" id="RHEA:14109"/>
        <dbReference type="ChEBI" id="CHEBI:15378"/>
        <dbReference type="ChEBI" id="CHEBI:17388"/>
        <dbReference type="ChEBI" id="CHEBI:57783"/>
        <dbReference type="ChEBI" id="CHEBI:58349"/>
        <dbReference type="ChEBI" id="CHEBI:60039"/>
        <dbReference type="EC" id="1.5.1.2"/>
    </reaction>
</comment>
<dbReference type="InterPro" id="IPR053790">
    <property type="entry name" value="P5CR-like_CS"/>
</dbReference>
<dbReference type="EC" id="1.5.1.2" evidence="6 7"/>
<feature type="binding site" evidence="8">
    <location>
        <begin position="7"/>
        <end position="12"/>
    </location>
    <ligand>
        <name>NADP(+)</name>
        <dbReference type="ChEBI" id="CHEBI:58349"/>
    </ligand>
</feature>
<evidence type="ECO:0000313" key="12">
    <source>
        <dbReference type="EMBL" id="HIQ62450.1"/>
    </source>
</evidence>
<proteinExistence type="inferred from homology"/>
<dbReference type="PROSITE" id="PS00521">
    <property type="entry name" value="P5CR"/>
    <property type="match status" value="1"/>
</dbReference>
<dbReference type="NCBIfam" id="TIGR00112">
    <property type="entry name" value="proC"/>
    <property type="match status" value="1"/>
</dbReference>
<reference evidence="12" key="2">
    <citation type="journal article" date="2021" name="PeerJ">
        <title>Extensive microbial diversity within the chicken gut microbiome revealed by metagenomics and culture.</title>
        <authorList>
            <person name="Gilroy R."/>
            <person name="Ravi A."/>
            <person name="Getino M."/>
            <person name="Pursley I."/>
            <person name="Horton D.L."/>
            <person name="Alikhan N.F."/>
            <person name="Baker D."/>
            <person name="Gharbi K."/>
            <person name="Hall N."/>
            <person name="Watson M."/>
            <person name="Adriaenssens E.M."/>
            <person name="Foster-Nyarko E."/>
            <person name="Jarju S."/>
            <person name="Secka A."/>
            <person name="Antonio M."/>
            <person name="Oren A."/>
            <person name="Chaudhuri R.R."/>
            <person name="La Ragione R."/>
            <person name="Hildebrand F."/>
            <person name="Pallen M.J."/>
        </authorList>
    </citation>
    <scope>NUCLEOTIDE SEQUENCE</scope>
    <source>
        <strain evidence="12">ChiHile30-977</strain>
    </source>
</reference>
<evidence type="ECO:0000259" key="10">
    <source>
        <dbReference type="Pfam" id="PF03807"/>
    </source>
</evidence>
<comment type="caution">
    <text evidence="12">The sequence shown here is derived from an EMBL/GenBank/DDBJ whole genome shotgun (WGS) entry which is preliminary data.</text>
</comment>
<dbReference type="InterPro" id="IPR008927">
    <property type="entry name" value="6-PGluconate_DH-like_C_sf"/>
</dbReference>
<keyword evidence="4 6" id="KW-0560">Oxidoreductase</keyword>
<comment type="similarity">
    <text evidence="1 6 9">Belongs to the pyrroline-5-carboxylate reductase family.</text>
</comment>
<dbReference type="InterPro" id="IPR028939">
    <property type="entry name" value="P5C_Rdtase_cat_N"/>
</dbReference>
<dbReference type="InterPro" id="IPR036291">
    <property type="entry name" value="NAD(P)-bd_dom_sf"/>
</dbReference>
<dbReference type="SUPFAM" id="SSF48179">
    <property type="entry name" value="6-phosphogluconate dehydrogenase C-terminal domain-like"/>
    <property type="match status" value="1"/>
</dbReference>
<evidence type="ECO:0000256" key="3">
    <source>
        <dbReference type="ARBA" id="ARBA00022857"/>
    </source>
</evidence>
<comment type="pathway">
    <text evidence="6 9">Amino-acid biosynthesis; L-proline biosynthesis; L-proline from L-glutamate 5-semialdehyde: step 1/1.</text>
</comment>
<keyword evidence="6 9" id="KW-0028">Amino-acid biosynthesis</keyword>
<dbReference type="Gene3D" id="1.10.3730.10">
    <property type="entry name" value="ProC C-terminal domain-like"/>
    <property type="match status" value="1"/>
</dbReference>
<organism evidence="12 13">
    <name type="scientific">Candidatus Avichristensenella intestinipullorum</name>
    <dbReference type="NCBI Taxonomy" id="2840693"/>
    <lineage>
        <taxon>Bacteria</taxon>
        <taxon>Bacillati</taxon>
        <taxon>Bacillota</taxon>
        <taxon>Clostridia</taxon>
        <taxon>Candidatus Avichristensenella</taxon>
    </lineage>
</organism>
<accession>A0A9D1CI60</accession>
<sequence>MYSIGFIGAGNMAGALMRGMMRGNLGVRDIVAYDLCGEKVLALGVAQAHSVEEAARLAPILVVAVKPKDVGDVLRQLRDAGYPGALVSIAAGWTQEKLAECFPGRAVVRMMPNTPALVGEGMIAIAENHTAPADVLEKLTSMLASCGRVMLVPEAQMDAVVGISGSGPAYLYMFLEAFADAGVRQGLPRERAYTLAAQTMLGAAKMVLETGMHPGALKDAVCSPGGTTIEAVYALEKAGLRGAVMDAVDACARRAAQMAGK</sequence>
<evidence type="ECO:0000313" key="13">
    <source>
        <dbReference type="Proteomes" id="UP000886819"/>
    </source>
</evidence>
<dbReference type="FunFam" id="1.10.3730.10:FF:000001">
    <property type="entry name" value="Pyrroline-5-carboxylate reductase"/>
    <property type="match status" value="1"/>
</dbReference>
<dbReference type="SUPFAM" id="SSF51735">
    <property type="entry name" value="NAD(P)-binding Rossmann-fold domains"/>
    <property type="match status" value="1"/>
</dbReference>
<feature type="binding site" evidence="8">
    <location>
        <begin position="64"/>
        <end position="67"/>
    </location>
    <ligand>
        <name>NADP(+)</name>
        <dbReference type="ChEBI" id="CHEBI:58349"/>
    </ligand>
</feature>
<name>A0A9D1CI60_9FIRM</name>
<evidence type="ECO:0000256" key="8">
    <source>
        <dbReference type="PIRSR" id="PIRSR000193-1"/>
    </source>
</evidence>
<evidence type="ECO:0000256" key="2">
    <source>
        <dbReference type="ARBA" id="ARBA00022650"/>
    </source>
</evidence>
<keyword evidence="3 6" id="KW-0521">NADP</keyword>
<reference evidence="12" key="1">
    <citation type="submission" date="2020-10" db="EMBL/GenBank/DDBJ databases">
        <authorList>
            <person name="Gilroy R."/>
        </authorList>
    </citation>
    <scope>NUCLEOTIDE SEQUENCE</scope>
    <source>
        <strain evidence="12">ChiHile30-977</strain>
    </source>
</reference>
<dbReference type="AlphaFoldDB" id="A0A9D1CI60"/>
<comment type="subcellular location">
    <subcellularLocation>
        <location evidence="6">Cytoplasm</location>
    </subcellularLocation>
</comment>
<evidence type="ECO:0000256" key="1">
    <source>
        <dbReference type="ARBA" id="ARBA00005525"/>
    </source>
</evidence>
<evidence type="ECO:0000256" key="7">
    <source>
        <dbReference type="NCBIfam" id="TIGR00112"/>
    </source>
</evidence>
<dbReference type="PANTHER" id="PTHR11645:SF0">
    <property type="entry name" value="PYRROLINE-5-CARBOXYLATE REDUCTASE 3"/>
    <property type="match status" value="1"/>
</dbReference>
<dbReference type="EMBL" id="DVFI01000034">
    <property type="protein sequence ID" value="HIQ62450.1"/>
    <property type="molecule type" value="Genomic_DNA"/>
</dbReference>
<evidence type="ECO:0000256" key="6">
    <source>
        <dbReference type="HAMAP-Rule" id="MF_01925"/>
    </source>
</evidence>
<dbReference type="Pfam" id="PF03807">
    <property type="entry name" value="F420_oxidored"/>
    <property type="match status" value="1"/>
</dbReference>
<dbReference type="Pfam" id="PF14748">
    <property type="entry name" value="P5CR_dimer"/>
    <property type="match status" value="1"/>
</dbReference>
<dbReference type="PANTHER" id="PTHR11645">
    <property type="entry name" value="PYRROLINE-5-CARBOXYLATE REDUCTASE"/>
    <property type="match status" value="1"/>
</dbReference>
<feature type="domain" description="Pyrroline-5-carboxylate reductase catalytic N-terminal" evidence="10">
    <location>
        <begin position="4"/>
        <end position="92"/>
    </location>
</feature>